<gene>
    <name evidence="3" type="ORF">BC343_03990</name>
</gene>
<evidence type="ECO:0000313" key="4">
    <source>
        <dbReference type="Proteomes" id="UP000189739"/>
    </source>
</evidence>
<dbReference type="PANTHER" id="PTHR30388:SF6">
    <property type="entry name" value="XANTHINE DEHYDROGENASE SUBUNIT A-RELATED"/>
    <property type="match status" value="1"/>
</dbReference>
<sequence length="375" mass="40646">MKELQEIINAFDAAQAHGKQTALATVVHVEGSSYRRAGARMLVTDDGQLTGAISGGCLEGDALRKARLVMAEQKPMLVTYDTTDDDDAKLGVGLGCNGIIQILIEPINPEDSNNPIALLRPILANRENAVVITVFNMNDRQQRQYGTCMLVNANGTYTGNRPQGIVTDELAVYALQVLQFGDQYNKIYRNANGYTCFIELLQPAIALVIAGAGNDALPLIQMAKVLGWHVTLADGRANYVTAARFPSADTLITARPDELLPQLTIDARTVFMLMTHNFNYDMSLLKNLLPLAVKYIGILGPKKRLSRMLAELAGVEAEDEIAIPANVYGPAGLNLGSEDAGEIALSIIAQIQGVMNNKDAQPLREKGYIHERGVV</sequence>
<dbReference type="PANTHER" id="PTHR30388">
    <property type="entry name" value="ALDEHYDE OXIDOREDUCTASE MOLYBDENUM COFACTOR ASSEMBLY PROTEIN"/>
    <property type="match status" value="1"/>
</dbReference>
<protein>
    <submittedName>
        <fullName evidence="3">Alanine dehydrogenase</fullName>
    </submittedName>
</protein>
<keyword evidence="4" id="KW-1185">Reference proteome</keyword>
<dbReference type="EMBL" id="MBTF01000001">
    <property type="protein sequence ID" value="OOQ62213.1"/>
    <property type="molecule type" value="Genomic_DNA"/>
</dbReference>
<dbReference type="Pfam" id="PF13478">
    <property type="entry name" value="XdhC_C"/>
    <property type="match status" value="1"/>
</dbReference>
<reference evidence="3 4" key="1">
    <citation type="submission" date="2016-07" db="EMBL/GenBank/DDBJ databases">
        <title>Genomic analysis of zinc-resistant bacterium Mucilaginibacter pedocola TBZ30.</title>
        <authorList>
            <person name="Huang J."/>
            <person name="Tang J."/>
        </authorList>
    </citation>
    <scope>NUCLEOTIDE SEQUENCE [LARGE SCALE GENOMIC DNA]</scope>
    <source>
        <strain evidence="3 4">TBZ30</strain>
    </source>
</reference>
<dbReference type="AlphaFoldDB" id="A0A1S9PMN0"/>
<dbReference type="STRING" id="1792845.BC343_03990"/>
<feature type="domain" description="XdhC- CoxI" evidence="1">
    <location>
        <begin position="15"/>
        <end position="81"/>
    </location>
</feature>
<comment type="caution">
    <text evidence="3">The sequence shown here is derived from an EMBL/GenBank/DDBJ whole genome shotgun (WGS) entry which is preliminary data.</text>
</comment>
<accession>A0A1S9PMN0</accession>
<dbReference type="RefSeq" id="WP_078346411.1">
    <property type="nucleotide sequence ID" value="NZ_MBTF01000001.1"/>
</dbReference>
<evidence type="ECO:0000313" key="3">
    <source>
        <dbReference type="EMBL" id="OOQ62213.1"/>
    </source>
</evidence>
<evidence type="ECO:0000259" key="2">
    <source>
        <dbReference type="Pfam" id="PF13478"/>
    </source>
</evidence>
<evidence type="ECO:0000259" key="1">
    <source>
        <dbReference type="Pfam" id="PF02625"/>
    </source>
</evidence>
<dbReference type="InterPro" id="IPR052698">
    <property type="entry name" value="MoCofactor_Util/Proc"/>
</dbReference>
<name>A0A1S9PMN0_9SPHI</name>
<feature type="domain" description="XdhC Rossmann" evidence="2">
    <location>
        <begin position="207"/>
        <end position="351"/>
    </location>
</feature>
<dbReference type="InterPro" id="IPR003777">
    <property type="entry name" value="XdhC_CoxI"/>
</dbReference>
<dbReference type="Proteomes" id="UP000189739">
    <property type="component" value="Unassembled WGS sequence"/>
</dbReference>
<dbReference type="InterPro" id="IPR027051">
    <property type="entry name" value="XdhC_Rossmann_dom"/>
</dbReference>
<proteinExistence type="predicted"/>
<organism evidence="3 4">
    <name type="scientific">Mucilaginibacter pedocola</name>
    <dbReference type="NCBI Taxonomy" id="1792845"/>
    <lineage>
        <taxon>Bacteria</taxon>
        <taxon>Pseudomonadati</taxon>
        <taxon>Bacteroidota</taxon>
        <taxon>Sphingobacteriia</taxon>
        <taxon>Sphingobacteriales</taxon>
        <taxon>Sphingobacteriaceae</taxon>
        <taxon>Mucilaginibacter</taxon>
    </lineage>
</organism>
<dbReference type="Gene3D" id="3.40.50.720">
    <property type="entry name" value="NAD(P)-binding Rossmann-like Domain"/>
    <property type="match status" value="1"/>
</dbReference>
<dbReference type="OrthoDB" id="9773039at2"/>
<dbReference type="Pfam" id="PF02625">
    <property type="entry name" value="XdhC_CoxI"/>
    <property type="match status" value="1"/>
</dbReference>